<dbReference type="GO" id="GO:0005524">
    <property type="term" value="F:ATP binding"/>
    <property type="evidence" value="ECO:0007669"/>
    <property type="project" value="InterPro"/>
</dbReference>
<name>A0A915D2R1_9BILA</name>
<evidence type="ECO:0000259" key="2">
    <source>
        <dbReference type="Pfam" id="PF02786"/>
    </source>
</evidence>
<dbReference type="Proteomes" id="UP000887574">
    <property type="component" value="Unplaced"/>
</dbReference>
<keyword evidence="1" id="KW-0092">Biotin</keyword>
<dbReference type="GO" id="GO:0005739">
    <property type="term" value="C:mitochondrion"/>
    <property type="evidence" value="ECO:0007669"/>
    <property type="project" value="TreeGrafter"/>
</dbReference>
<dbReference type="GO" id="GO:0004485">
    <property type="term" value="F:methylcrotonoyl-CoA carboxylase activity"/>
    <property type="evidence" value="ECO:0007669"/>
    <property type="project" value="TreeGrafter"/>
</dbReference>
<protein>
    <submittedName>
        <fullName evidence="4">Carbamoyl-phosphate synthetase large subunit-like ATP-binding domain-containing protein</fullName>
    </submittedName>
</protein>
<dbReference type="InterPro" id="IPR005479">
    <property type="entry name" value="CPAse_ATP-bd"/>
</dbReference>
<accession>A0A915D2R1</accession>
<dbReference type="AlphaFoldDB" id="A0A915D2R1"/>
<dbReference type="PANTHER" id="PTHR18866">
    <property type="entry name" value="CARBOXYLASE:PYRUVATE/ACETYL-COA/PROPIONYL-COA CARBOXYLASE"/>
    <property type="match status" value="1"/>
</dbReference>
<dbReference type="PANTHER" id="PTHR18866:SF33">
    <property type="entry name" value="METHYLCROTONOYL-COA CARBOXYLASE SUBUNIT ALPHA, MITOCHONDRIAL-RELATED"/>
    <property type="match status" value="1"/>
</dbReference>
<dbReference type="Gene3D" id="3.30.470.20">
    <property type="entry name" value="ATP-grasp fold, B domain"/>
    <property type="match status" value="1"/>
</dbReference>
<keyword evidence="3" id="KW-1185">Reference proteome</keyword>
<evidence type="ECO:0000313" key="3">
    <source>
        <dbReference type="Proteomes" id="UP000887574"/>
    </source>
</evidence>
<sequence length="93" mass="10727">MEMNTRLQVEHPITEAITGIDLVEWQIRVAQGERLPLKQDDIPLNVDILFKTFNLDTNLHSPSESLDFFRVNHSAKRKFSSTILQTSMRSTSK</sequence>
<organism evidence="3 4">
    <name type="scientific">Ditylenchus dipsaci</name>
    <dbReference type="NCBI Taxonomy" id="166011"/>
    <lineage>
        <taxon>Eukaryota</taxon>
        <taxon>Metazoa</taxon>
        <taxon>Ecdysozoa</taxon>
        <taxon>Nematoda</taxon>
        <taxon>Chromadorea</taxon>
        <taxon>Rhabditida</taxon>
        <taxon>Tylenchina</taxon>
        <taxon>Tylenchomorpha</taxon>
        <taxon>Sphaerularioidea</taxon>
        <taxon>Anguinidae</taxon>
        <taxon>Anguininae</taxon>
        <taxon>Ditylenchus</taxon>
    </lineage>
</organism>
<dbReference type="SUPFAM" id="SSF56059">
    <property type="entry name" value="Glutathione synthetase ATP-binding domain-like"/>
    <property type="match status" value="1"/>
</dbReference>
<evidence type="ECO:0000256" key="1">
    <source>
        <dbReference type="ARBA" id="ARBA00023267"/>
    </source>
</evidence>
<dbReference type="InterPro" id="IPR050856">
    <property type="entry name" value="Biotin_carboxylase_complex"/>
</dbReference>
<evidence type="ECO:0000313" key="4">
    <source>
        <dbReference type="WBParaSite" id="jg15299"/>
    </source>
</evidence>
<reference evidence="4" key="1">
    <citation type="submission" date="2022-11" db="UniProtKB">
        <authorList>
            <consortium name="WormBaseParasite"/>
        </authorList>
    </citation>
    <scope>IDENTIFICATION</scope>
</reference>
<proteinExistence type="predicted"/>
<dbReference type="Pfam" id="PF02786">
    <property type="entry name" value="CPSase_L_D2"/>
    <property type="match status" value="1"/>
</dbReference>
<dbReference type="WBParaSite" id="jg15299">
    <property type="protein sequence ID" value="jg15299"/>
    <property type="gene ID" value="jg15299"/>
</dbReference>
<feature type="domain" description="Carbamoyl phosphate synthase ATP-binding" evidence="2">
    <location>
        <begin position="1"/>
        <end position="36"/>
    </location>
</feature>